<evidence type="ECO:0000313" key="10">
    <source>
        <dbReference type="EMBL" id="MEN2745428.1"/>
    </source>
</evidence>
<evidence type="ECO:0000256" key="6">
    <source>
        <dbReference type="RuleBase" id="RU003355"/>
    </source>
</evidence>
<evidence type="ECO:0000259" key="8">
    <source>
        <dbReference type="Pfam" id="PF00082"/>
    </source>
</evidence>
<dbReference type="RefSeq" id="WP_345885793.1">
    <property type="nucleotide sequence ID" value="NZ_JBDFRB010000013.1"/>
</dbReference>
<feature type="active site" description="Charge relay system" evidence="5">
    <location>
        <position position="160"/>
    </location>
</feature>
<evidence type="ECO:0000256" key="4">
    <source>
        <dbReference type="ARBA" id="ARBA00022825"/>
    </source>
</evidence>
<accession>A0ABU9X1T6</accession>
<evidence type="ECO:0000256" key="1">
    <source>
        <dbReference type="ARBA" id="ARBA00011073"/>
    </source>
</evidence>
<dbReference type="Pfam" id="PF22148">
    <property type="entry name" value="Fervidolysin_NPro-like"/>
    <property type="match status" value="1"/>
</dbReference>
<dbReference type="PROSITE" id="PS00137">
    <property type="entry name" value="SUBTILASE_HIS"/>
    <property type="match status" value="1"/>
</dbReference>
<dbReference type="PANTHER" id="PTHR43806">
    <property type="entry name" value="PEPTIDASE S8"/>
    <property type="match status" value="1"/>
</dbReference>
<dbReference type="InterPro" id="IPR036852">
    <property type="entry name" value="Peptidase_S8/S53_dom_sf"/>
</dbReference>
<feature type="signal peptide" evidence="7">
    <location>
        <begin position="1"/>
        <end position="27"/>
    </location>
</feature>
<dbReference type="SUPFAM" id="SSF52743">
    <property type="entry name" value="Subtilisin-like"/>
    <property type="match status" value="1"/>
</dbReference>
<evidence type="ECO:0000256" key="2">
    <source>
        <dbReference type="ARBA" id="ARBA00022670"/>
    </source>
</evidence>
<dbReference type="PROSITE" id="PS00138">
    <property type="entry name" value="SUBTILASE_SER"/>
    <property type="match status" value="1"/>
</dbReference>
<dbReference type="InterPro" id="IPR023827">
    <property type="entry name" value="Peptidase_S8_Asp-AS"/>
</dbReference>
<proteinExistence type="inferred from homology"/>
<evidence type="ECO:0000256" key="3">
    <source>
        <dbReference type="ARBA" id="ARBA00022801"/>
    </source>
</evidence>
<dbReference type="PROSITE" id="PS51892">
    <property type="entry name" value="SUBTILASE"/>
    <property type="match status" value="1"/>
</dbReference>
<dbReference type="InterPro" id="IPR050131">
    <property type="entry name" value="Peptidase_S8_subtilisin-like"/>
</dbReference>
<dbReference type="Gene3D" id="3.40.50.200">
    <property type="entry name" value="Peptidase S8/S53 domain"/>
    <property type="match status" value="1"/>
</dbReference>
<keyword evidence="3 5" id="KW-0378">Hydrolase</keyword>
<feature type="active site" description="Charge relay system" evidence="5">
    <location>
        <position position="192"/>
    </location>
</feature>
<feature type="active site" description="Charge relay system" evidence="5">
    <location>
        <position position="358"/>
    </location>
</feature>
<keyword evidence="2 5" id="KW-0645">Protease</keyword>
<keyword evidence="7" id="KW-0732">Signal</keyword>
<gene>
    <name evidence="10" type="ORF">ABCQ75_12910</name>
</gene>
<evidence type="ECO:0000256" key="7">
    <source>
        <dbReference type="SAM" id="SignalP"/>
    </source>
</evidence>
<reference evidence="10 11" key="1">
    <citation type="submission" date="2024-05" db="EMBL/GenBank/DDBJ databases">
        <title>Sinomonas sp. nov., isolated from a waste landfill.</title>
        <authorList>
            <person name="Zhao Y."/>
        </authorList>
    </citation>
    <scope>NUCLEOTIDE SEQUENCE [LARGE SCALE GENOMIC DNA]</scope>
    <source>
        <strain evidence="10 11">CCTCC AB2014300</strain>
    </source>
</reference>
<evidence type="ECO:0000313" key="11">
    <source>
        <dbReference type="Proteomes" id="UP001422074"/>
    </source>
</evidence>
<dbReference type="Proteomes" id="UP001422074">
    <property type="component" value="Unassembled WGS sequence"/>
</dbReference>
<sequence length="413" mass="41726">MKKAVIASIAAAVLGLAPLILAPAAGAADPPPHVEGQILVKFHDDRASAGVLKAYGLANGPGVGSTGARLISVPEGNEQRLATALGHNPAVEYAELDGIATALSDDFYFPRQYALENTGQSFTNTSGSVTVPAGTADADIDAPEAWTVTTGGGTKVAVLDTGVDDDHPDITPKVVGSANFSGTASNDDFYGHGTHVAGIIAATANNSIGVAGVCPSCTILDVKVLNDSGSGSFSAIAAGIDWAVGQKAKVINMSLGSRFSSTTLETAVKKAWAAGVVIVAAAGNTGAQGKVYPGAYTNVIAVAATDNNDEKASFSTYSAKWVDVAAPGASIYSTLPNHPFAMESNGRSKDYDIASGTSMASPVVAGTVALAWSVRPSANNSTVRSVVEATADPISGTGSYWIHGRVNAYAAVK</sequence>
<evidence type="ECO:0000259" key="9">
    <source>
        <dbReference type="Pfam" id="PF22148"/>
    </source>
</evidence>
<dbReference type="PANTHER" id="PTHR43806:SF11">
    <property type="entry name" value="CEREVISIN-RELATED"/>
    <property type="match status" value="1"/>
</dbReference>
<protein>
    <submittedName>
        <fullName evidence="10">S8 family serine peptidase</fullName>
    </submittedName>
</protein>
<dbReference type="InterPro" id="IPR000209">
    <property type="entry name" value="Peptidase_S8/S53_dom"/>
</dbReference>
<dbReference type="InterPro" id="IPR054399">
    <property type="entry name" value="Fervidolysin-like_N_prodom"/>
</dbReference>
<keyword evidence="11" id="KW-1185">Reference proteome</keyword>
<comment type="similarity">
    <text evidence="1 5 6">Belongs to the peptidase S8 family.</text>
</comment>
<dbReference type="Pfam" id="PF00082">
    <property type="entry name" value="Peptidase_S8"/>
    <property type="match status" value="1"/>
</dbReference>
<feature type="chain" id="PRO_5047182146" evidence="7">
    <location>
        <begin position="28"/>
        <end position="413"/>
    </location>
</feature>
<dbReference type="PRINTS" id="PR00723">
    <property type="entry name" value="SUBTILISIN"/>
</dbReference>
<dbReference type="InterPro" id="IPR023828">
    <property type="entry name" value="Peptidase_S8_Ser-AS"/>
</dbReference>
<feature type="domain" description="Peptidase S8/S53" evidence="8">
    <location>
        <begin position="151"/>
        <end position="392"/>
    </location>
</feature>
<dbReference type="InterPro" id="IPR022398">
    <property type="entry name" value="Peptidase_S8_His-AS"/>
</dbReference>
<dbReference type="EMBL" id="JBDFRB010000013">
    <property type="protein sequence ID" value="MEN2745428.1"/>
    <property type="molecule type" value="Genomic_DNA"/>
</dbReference>
<dbReference type="InterPro" id="IPR015500">
    <property type="entry name" value="Peptidase_S8_subtilisin-rel"/>
</dbReference>
<comment type="caution">
    <text evidence="10">The sequence shown here is derived from an EMBL/GenBank/DDBJ whole genome shotgun (WGS) entry which is preliminary data.</text>
</comment>
<keyword evidence="4 5" id="KW-0720">Serine protease</keyword>
<name>A0ABU9X1T6_9MICC</name>
<organism evidence="10 11">
    <name type="scientific">Sinomonas halotolerans</name>
    <dbReference type="NCBI Taxonomy" id="1644133"/>
    <lineage>
        <taxon>Bacteria</taxon>
        <taxon>Bacillati</taxon>
        <taxon>Actinomycetota</taxon>
        <taxon>Actinomycetes</taxon>
        <taxon>Micrococcales</taxon>
        <taxon>Micrococcaceae</taxon>
        <taxon>Sinomonas</taxon>
    </lineage>
</organism>
<dbReference type="PROSITE" id="PS00136">
    <property type="entry name" value="SUBTILASE_ASP"/>
    <property type="match status" value="1"/>
</dbReference>
<feature type="domain" description="Fervidolysin-like N-terminal prodomain" evidence="9">
    <location>
        <begin position="26"/>
        <end position="96"/>
    </location>
</feature>
<evidence type="ECO:0000256" key="5">
    <source>
        <dbReference type="PROSITE-ProRule" id="PRU01240"/>
    </source>
</evidence>